<dbReference type="EMBL" id="BGPR01016666">
    <property type="protein sequence ID" value="GBN73775.1"/>
    <property type="molecule type" value="Genomic_DNA"/>
</dbReference>
<protein>
    <submittedName>
        <fullName evidence="1">Uncharacterized protein</fullName>
    </submittedName>
</protein>
<dbReference type="Proteomes" id="UP000499080">
    <property type="component" value="Unassembled WGS sequence"/>
</dbReference>
<reference evidence="1 2" key="1">
    <citation type="journal article" date="2019" name="Sci. Rep.">
        <title>Orb-weaving spider Araneus ventricosus genome elucidates the spidroin gene catalogue.</title>
        <authorList>
            <person name="Kono N."/>
            <person name="Nakamura H."/>
            <person name="Ohtoshi R."/>
            <person name="Moran D.A.P."/>
            <person name="Shinohara A."/>
            <person name="Yoshida Y."/>
            <person name="Fujiwara M."/>
            <person name="Mori M."/>
            <person name="Tomita M."/>
            <person name="Arakawa K."/>
        </authorList>
    </citation>
    <scope>NUCLEOTIDE SEQUENCE [LARGE SCALE GENOMIC DNA]</scope>
</reference>
<evidence type="ECO:0000313" key="2">
    <source>
        <dbReference type="Proteomes" id="UP000499080"/>
    </source>
</evidence>
<sequence>MNRIFLYFGLSSEFLKVELNVSSYLKNSGSDLPETFSHTTSNVGWVNTQLSAILKISPPSSWRPVSGVENNADLPSKGCKASDLVITRFWEGPRWLSSFQDKGPSNDFKVDEDEILKERKKNAVPALVSVNQESSTEWFCQRFSKYGKVGRMDLKIYSELLFHKRKQKHKRTYGK</sequence>
<keyword evidence="2" id="KW-1185">Reference proteome</keyword>
<organism evidence="1 2">
    <name type="scientific">Araneus ventricosus</name>
    <name type="common">Orbweaver spider</name>
    <name type="synonym">Epeira ventricosa</name>
    <dbReference type="NCBI Taxonomy" id="182803"/>
    <lineage>
        <taxon>Eukaryota</taxon>
        <taxon>Metazoa</taxon>
        <taxon>Ecdysozoa</taxon>
        <taxon>Arthropoda</taxon>
        <taxon>Chelicerata</taxon>
        <taxon>Arachnida</taxon>
        <taxon>Araneae</taxon>
        <taxon>Araneomorphae</taxon>
        <taxon>Entelegynae</taxon>
        <taxon>Araneoidea</taxon>
        <taxon>Araneidae</taxon>
        <taxon>Araneus</taxon>
    </lineage>
</organism>
<accession>A0A4Y2RFZ7</accession>
<dbReference type="OrthoDB" id="6432943at2759"/>
<name>A0A4Y2RFZ7_ARAVE</name>
<proteinExistence type="predicted"/>
<gene>
    <name evidence="1" type="ORF">AVEN_244544_1</name>
</gene>
<dbReference type="AlphaFoldDB" id="A0A4Y2RFZ7"/>
<comment type="caution">
    <text evidence="1">The sequence shown here is derived from an EMBL/GenBank/DDBJ whole genome shotgun (WGS) entry which is preliminary data.</text>
</comment>
<evidence type="ECO:0000313" key="1">
    <source>
        <dbReference type="EMBL" id="GBN73775.1"/>
    </source>
</evidence>